<comment type="caution">
    <text evidence="26">Lacks conserved residue(s) required for the propagation of feature annotation.</text>
</comment>
<evidence type="ECO:0000256" key="23">
    <source>
        <dbReference type="ARBA" id="ARBA00036313"/>
    </source>
</evidence>
<evidence type="ECO:0000256" key="17">
    <source>
        <dbReference type="ARBA" id="ARBA00022964"/>
    </source>
</evidence>
<evidence type="ECO:0000256" key="14">
    <source>
        <dbReference type="ARBA" id="ARBA00022824"/>
    </source>
</evidence>
<dbReference type="Gene3D" id="1.10.640.10">
    <property type="entry name" value="Haem peroxidase domain superfamily, animal type"/>
    <property type="match status" value="2"/>
</dbReference>
<evidence type="ECO:0000256" key="16">
    <source>
        <dbReference type="ARBA" id="ARBA00022848"/>
    </source>
</evidence>
<dbReference type="Proteomes" id="UP000014500">
    <property type="component" value="Unassembled WGS sequence"/>
</dbReference>
<keyword evidence="27" id="KW-0812">Transmembrane</keyword>
<dbReference type="EC" id="1.14.99.1" evidence="7"/>
<keyword evidence="19" id="KW-0408">Iron</keyword>
<evidence type="ECO:0000256" key="8">
    <source>
        <dbReference type="ARBA" id="ARBA00022501"/>
    </source>
</evidence>
<comment type="cofactor">
    <cofactor evidence="1">
        <name>heme b</name>
        <dbReference type="ChEBI" id="CHEBI:60344"/>
    </cofactor>
</comment>
<dbReference type="GO" id="GO:0020037">
    <property type="term" value="F:heme binding"/>
    <property type="evidence" value="ECO:0007669"/>
    <property type="project" value="InterPro"/>
</dbReference>
<comment type="catalytic activity">
    <reaction evidence="24">
        <text>(9Z,12Z)-octadecadienoate + AH2 + O2 = (13S)-hydroxy-(9Z,11E)-octadecadienoate + A + H2O</text>
        <dbReference type="Rhea" id="RHEA:75451"/>
        <dbReference type="ChEBI" id="CHEBI:13193"/>
        <dbReference type="ChEBI" id="CHEBI:15377"/>
        <dbReference type="ChEBI" id="CHEBI:15379"/>
        <dbReference type="ChEBI" id="CHEBI:17499"/>
        <dbReference type="ChEBI" id="CHEBI:30245"/>
        <dbReference type="ChEBI" id="CHEBI:90850"/>
    </reaction>
    <physiologicalReaction direction="left-to-right" evidence="24">
        <dbReference type="Rhea" id="RHEA:75452"/>
    </physiologicalReaction>
</comment>
<evidence type="ECO:0000256" key="22">
    <source>
        <dbReference type="ARBA" id="ARBA00035976"/>
    </source>
</evidence>
<keyword evidence="9" id="KW-0444">Lipid biosynthesis</keyword>
<evidence type="ECO:0000256" key="7">
    <source>
        <dbReference type="ARBA" id="ARBA00012440"/>
    </source>
</evidence>
<evidence type="ECO:0000256" key="12">
    <source>
        <dbReference type="ARBA" id="ARBA00022617"/>
    </source>
</evidence>
<dbReference type="Pfam" id="PF03098">
    <property type="entry name" value="An_peroxidase"/>
    <property type="match status" value="2"/>
</dbReference>
<dbReference type="PANTHER" id="PTHR11903">
    <property type="entry name" value="PROSTAGLANDIN G/H SYNTHASE"/>
    <property type="match status" value="1"/>
</dbReference>
<comment type="catalytic activity">
    <reaction evidence="25">
        <text>(9Z,12Z)-octadecadienoate + AH2 + O2 = (13R)-hydroxy-(9Z,11E)-octadecadienoate + A + H2O</text>
        <dbReference type="Rhea" id="RHEA:75455"/>
        <dbReference type="ChEBI" id="CHEBI:13193"/>
        <dbReference type="ChEBI" id="CHEBI:15377"/>
        <dbReference type="ChEBI" id="CHEBI:15379"/>
        <dbReference type="ChEBI" id="CHEBI:17499"/>
        <dbReference type="ChEBI" id="CHEBI:30245"/>
        <dbReference type="ChEBI" id="CHEBI:136655"/>
    </reaction>
    <physiologicalReaction direction="left-to-right" evidence="25">
        <dbReference type="Rhea" id="RHEA:75456"/>
    </physiologicalReaction>
</comment>
<evidence type="ECO:0000256" key="20">
    <source>
        <dbReference type="ARBA" id="ARBA00023098"/>
    </source>
</evidence>
<dbReference type="PRINTS" id="PR00457">
    <property type="entry name" value="ANPEROXIDASE"/>
</dbReference>
<keyword evidence="17" id="KW-0223">Dioxygenase</keyword>
<dbReference type="GO" id="GO:0043005">
    <property type="term" value="C:neuron projection"/>
    <property type="evidence" value="ECO:0007669"/>
    <property type="project" value="TreeGrafter"/>
</dbReference>
<keyword evidence="8" id="KW-0644">Prostaglandin metabolism</keyword>
<sequence>MNSFIEIERKSSSTYLLECDILSFIYIILGLLYIFLVSCQKETKTVDWNLCCSFPCLNGGICMTKGFNNYTCDCTLLDFYGDHCEKRKIFFYVMETSEGQNKPIKQLTNFFRKLTDAIRPSRETLQYVATHYSWLWWFVNRIKPLHSFIMNQTILFPNFFTAIPRANMIDTPPRFISSHEYITMDSYYNTSYYARSLPPVPWKCPTPMGVTGKKVLPKIDDLINKLFNRKKFILDPHGTNLLFAYYAQHFTHQFFRTKWNEGPGITTGSEGVDMSHVYGSDIQTQKQLRCLTDGKLKFQILNGEEYPPYLKDAPVPMVYPPTTPEDQKFALGHPFYGLLPGLFMFATIWLREHNRVCDVLRNEHPEWDDEQLFQTARLILLVTPVLNVGMAEFVNSLVHQHAGALTRNNHAVLLQPVLKSAIKHGRQLRLQSYNEYRKRFGLEPKKSFFELTGDEGIAKQLEEFYGSIDAVEFYVGLFMESPSYSVTPPTMVEIGGPYSVKGLLSNPICSPLYWKPSTFGGDVGFDIVKSSSLSKLFCQNIKGKCPLISFKIPESKLTTTTNDEL</sequence>
<keyword evidence="21" id="KW-0275">Fatty acid biosynthesis</keyword>
<dbReference type="OMA" id="MIYPPHI"/>
<keyword evidence="13" id="KW-0479">Metal-binding</keyword>
<evidence type="ECO:0000256" key="15">
    <source>
        <dbReference type="ARBA" id="ARBA00022832"/>
    </source>
</evidence>
<comment type="similarity">
    <text evidence="5">Belongs to the prostaglandin G/H synthase family.</text>
</comment>
<dbReference type="GO" id="GO:0004601">
    <property type="term" value="F:peroxidase activity"/>
    <property type="evidence" value="ECO:0007669"/>
    <property type="project" value="UniProtKB-KW"/>
</dbReference>
<keyword evidence="18" id="KW-0560">Oxidoreductase</keyword>
<evidence type="ECO:0000256" key="24">
    <source>
        <dbReference type="ARBA" id="ARBA00036358"/>
    </source>
</evidence>
<evidence type="ECO:0000256" key="26">
    <source>
        <dbReference type="PROSITE-ProRule" id="PRU00076"/>
    </source>
</evidence>
<evidence type="ECO:0000256" key="3">
    <source>
        <dbReference type="ARBA" id="ARBA00004586"/>
    </source>
</evidence>
<keyword evidence="27" id="KW-1133">Transmembrane helix</keyword>
<dbReference type="AlphaFoldDB" id="T1IVL4"/>
<dbReference type="InterPro" id="IPR019791">
    <property type="entry name" value="Haem_peroxidase_animal"/>
</dbReference>
<dbReference type="PANTHER" id="PTHR11903:SF39">
    <property type="entry name" value="PROSTAGLANDIN G_H SYNTHASE 2-LIKE"/>
    <property type="match status" value="1"/>
</dbReference>
<evidence type="ECO:0000256" key="5">
    <source>
        <dbReference type="ARBA" id="ARBA00008928"/>
    </source>
</evidence>
<dbReference type="SUPFAM" id="SSF57196">
    <property type="entry name" value="EGF/Laminin"/>
    <property type="match status" value="1"/>
</dbReference>
<dbReference type="Gene3D" id="2.10.25.10">
    <property type="entry name" value="Laminin"/>
    <property type="match status" value="1"/>
</dbReference>
<keyword evidence="10" id="KW-0575">Peroxidase</keyword>
<protein>
    <recommendedName>
        <fullName evidence="7">prostaglandin-endoperoxide synthase</fullName>
        <ecNumber evidence="7">1.14.99.1</ecNumber>
    </recommendedName>
</protein>
<dbReference type="CDD" id="cd00054">
    <property type="entry name" value="EGF_CA"/>
    <property type="match status" value="1"/>
</dbReference>
<evidence type="ECO:0000256" key="6">
    <source>
        <dbReference type="ARBA" id="ARBA00011738"/>
    </source>
</evidence>
<comment type="subunit">
    <text evidence="6">Homodimer.</text>
</comment>
<proteinExistence type="inferred from homology"/>
<dbReference type="GO" id="GO:0016702">
    <property type="term" value="F:oxidoreductase activity, acting on single donors with incorporation of molecular oxygen, incorporation of two atoms of oxygen"/>
    <property type="evidence" value="ECO:0007669"/>
    <property type="project" value="TreeGrafter"/>
</dbReference>
<dbReference type="InterPro" id="IPR050783">
    <property type="entry name" value="Oxylipin_biosynth_metab"/>
</dbReference>
<reference evidence="30" key="1">
    <citation type="submission" date="2011-05" db="EMBL/GenBank/DDBJ databases">
        <authorList>
            <person name="Richards S.R."/>
            <person name="Qu J."/>
            <person name="Jiang H."/>
            <person name="Jhangiani S.N."/>
            <person name="Agravi P."/>
            <person name="Goodspeed R."/>
            <person name="Gross S."/>
            <person name="Mandapat C."/>
            <person name="Jackson L."/>
            <person name="Mathew T."/>
            <person name="Pu L."/>
            <person name="Thornton R."/>
            <person name="Saada N."/>
            <person name="Wilczek-Boney K.B."/>
            <person name="Lee S."/>
            <person name="Kovar C."/>
            <person name="Wu Y."/>
            <person name="Scherer S.E."/>
            <person name="Worley K.C."/>
            <person name="Muzny D.M."/>
            <person name="Gibbs R."/>
        </authorList>
    </citation>
    <scope>NUCLEOTIDE SEQUENCE</scope>
    <source>
        <strain evidence="30">Brora</strain>
    </source>
</reference>
<dbReference type="GO" id="GO:0019371">
    <property type="term" value="P:cyclooxygenase pathway"/>
    <property type="evidence" value="ECO:0007669"/>
    <property type="project" value="TreeGrafter"/>
</dbReference>
<comment type="catalytic activity">
    <reaction evidence="22">
        <text>(9Z,12Z)-octadecadienoate + AH2 + O2 = (9S)-hydroxy-(10E,12Z)-octadecadienoate + A + H2O</text>
        <dbReference type="Rhea" id="RHEA:75459"/>
        <dbReference type="ChEBI" id="CHEBI:13193"/>
        <dbReference type="ChEBI" id="CHEBI:15377"/>
        <dbReference type="ChEBI" id="CHEBI:15379"/>
        <dbReference type="ChEBI" id="CHEBI:17499"/>
        <dbReference type="ChEBI" id="CHEBI:30245"/>
        <dbReference type="ChEBI" id="CHEBI:77852"/>
    </reaction>
    <physiologicalReaction direction="left-to-right" evidence="22">
        <dbReference type="Rhea" id="RHEA:75460"/>
    </physiologicalReaction>
</comment>
<feature type="transmembrane region" description="Helical" evidence="27">
    <location>
        <begin position="15"/>
        <end position="36"/>
    </location>
</feature>
<keyword evidence="30" id="KW-1185">Reference proteome</keyword>
<evidence type="ECO:0000313" key="29">
    <source>
        <dbReference type="EnsemblMetazoa" id="SMAR005215-PA"/>
    </source>
</evidence>
<dbReference type="GO" id="GO:0046872">
    <property type="term" value="F:metal ion binding"/>
    <property type="evidence" value="ECO:0007669"/>
    <property type="project" value="UniProtKB-KW"/>
</dbReference>
<dbReference type="EMBL" id="AFFK01019724">
    <property type="status" value="NOT_ANNOTATED_CDS"/>
    <property type="molecule type" value="Genomic_DNA"/>
</dbReference>
<evidence type="ECO:0000256" key="1">
    <source>
        <dbReference type="ARBA" id="ARBA00001970"/>
    </source>
</evidence>
<dbReference type="InterPro" id="IPR010255">
    <property type="entry name" value="Haem_peroxidase_sf"/>
</dbReference>
<keyword evidence="15" id="KW-0276">Fatty acid metabolism</keyword>
<reference evidence="29" key="2">
    <citation type="submission" date="2015-02" db="UniProtKB">
        <authorList>
            <consortium name="EnsemblMetazoa"/>
        </authorList>
    </citation>
    <scope>IDENTIFICATION</scope>
</reference>
<evidence type="ECO:0000256" key="27">
    <source>
        <dbReference type="SAM" id="Phobius"/>
    </source>
</evidence>
<evidence type="ECO:0000256" key="21">
    <source>
        <dbReference type="ARBA" id="ARBA00023160"/>
    </source>
</evidence>
<evidence type="ECO:0000256" key="9">
    <source>
        <dbReference type="ARBA" id="ARBA00022516"/>
    </source>
</evidence>
<evidence type="ECO:0000259" key="28">
    <source>
        <dbReference type="PROSITE" id="PS50026"/>
    </source>
</evidence>
<keyword evidence="20" id="KW-0443">Lipid metabolism</keyword>
<keyword evidence="26" id="KW-0245">EGF-like domain</keyword>
<evidence type="ECO:0000256" key="13">
    <source>
        <dbReference type="ARBA" id="ARBA00022723"/>
    </source>
</evidence>
<dbReference type="InterPro" id="IPR037120">
    <property type="entry name" value="Haem_peroxidase_sf_animal"/>
</dbReference>
<keyword evidence="27" id="KW-0472">Membrane</keyword>
<comment type="pathway">
    <text evidence="4">Lipid metabolism; prostaglandin biosynthesis.</text>
</comment>
<keyword evidence="14" id="KW-0256">Endoplasmic reticulum</keyword>
<evidence type="ECO:0000256" key="18">
    <source>
        <dbReference type="ARBA" id="ARBA00023002"/>
    </source>
</evidence>
<comment type="catalytic activity">
    <reaction evidence="23">
        <text>(9Z,12Z)-octadecadienoate + AH2 + O2 = (9R)-hydroxy-(10E,12Z)-octadecadienoate + A + H2O</text>
        <dbReference type="Rhea" id="RHEA:75447"/>
        <dbReference type="ChEBI" id="CHEBI:13193"/>
        <dbReference type="ChEBI" id="CHEBI:15377"/>
        <dbReference type="ChEBI" id="CHEBI:15379"/>
        <dbReference type="ChEBI" id="CHEBI:17499"/>
        <dbReference type="ChEBI" id="CHEBI:30245"/>
        <dbReference type="ChEBI" id="CHEBI:77895"/>
    </reaction>
    <physiologicalReaction direction="left-to-right" evidence="23">
        <dbReference type="Rhea" id="RHEA:75448"/>
    </physiologicalReaction>
</comment>
<dbReference type="GO" id="GO:0006979">
    <property type="term" value="P:response to oxidative stress"/>
    <property type="evidence" value="ECO:0007669"/>
    <property type="project" value="InterPro"/>
</dbReference>
<organism evidence="29 30">
    <name type="scientific">Strigamia maritima</name>
    <name type="common">European centipede</name>
    <name type="synonym">Geophilus maritimus</name>
    <dbReference type="NCBI Taxonomy" id="126957"/>
    <lineage>
        <taxon>Eukaryota</taxon>
        <taxon>Metazoa</taxon>
        <taxon>Ecdysozoa</taxon>
        <taxon>Arthropoda</taxon>
        <taxon>Myriapoda</taxon>
        <taxon>Chilopoda</taxon>
        <taxon>Pleurostigmophora</taxon>
        <taxon>Geophilomorpha</taxon>
        <taxon>Linotaeniidae</taxon>
        <taxon>Strigamia</taxon>
    </lineage>
</organism>
<dbReference type="GO" id="GO:0005789">
    <property type="term" value="C:endoplasmic reticulum membrane"/>
    <property type="evidence" value="ECO:0007669"/>
    <property type="project" value="UniProtKB-SubCell"/>
</dbReference>
<dbReference type="HOGENOM" id="CLU_022428_0_0_1"/>
<dbReference type="eggNOG" id="KOG2408">
    <property type="taxonomic scope" value="Eukaryota"/>
</dbReference>
<dbReference type="STRING" id="126957.T1IVL4"/>
<dbReference type="InterPro" id="IPR000742">
    <property type="entry name" value="EGF"/>
</dbReference>
<evidence type="ECO:0000256" key="2">
    <source>
        <dbReference type="ARBA" id="ARBA00004524"/>
    </source>
</evidence>
<keyword evidence="12" id="KW-0349">Heme</keyword>
<evidence type="ECO:0000256" key="25">
    <source>
        <dbReference type="ARBA" id="ARBA00036409"/>
    </source>
</evidence>
<dbReference type="PROSITE" id="PS50292">
    <property type="entry name" value="PEROXIDASE_3"/>
    <property type="match status" value="1"/>
</dbReference>
<evidence type="ECO:0000256" key="10">
    <source>
        <dbReference type="ARBA" id="ARBA00022559"/>
    </source>
</evidence>
<evidence type="ECO:0000256" key="11">
    <source>
        <dbReference type="ARBA" id="ARBA00022585"/>
    </source>
</evidence>
<keyword evidence="16" id="KW-0492">Microsome</keyword>
<dbReference type="SUPFAM" id="SSF48113">
    <property type="entry name" value="Heme-dependent peroxidases"/>
    <property type="match status" value="1"/>
</dbReference>
<feature type="domain" description="EGF-like" evidence="28">
    <location>
        <begin position="47"/>
        <end position="85"/>
    </location>
</feature>
<evidence type="ECO:0000256" key="4">
    <source>
        <dbReference type="ARBA" id="ARBA00004702"/>
    </source>
</evidence>
<comment type="subcellular location">
    <subcellularLocation>
        <location evidence="3">Endoplasmic reticulum membrane</location>
    </subcellularLocation>
    <subcellularLocation>
        <location evidence="2">Microsome membrane</location>
    </subcellularLocation>
</comment>
<keyword evidence="11" id="KW-0643">Prostaglandin biosynthesis</keyword>
<dbReference type="GO" id="GO:0004666">
    <property type="term" value="F:prostaglandin-endoperoxide synthase activity"/>
    <property type="evidence" value="ECO:0007669"/>
    <property type="project" value="UniProtKB-EC"/>
</dbReference>
<accession>T1IVL4</accession>
<dbReference type="EnsemblMetazoa" id="SMAR005215-RA">
    <property type="protein sequence ID" value="SMAR005215-PA"/>
    <property type="gene ID" value="SMAR005215"/>
</dbReference>
<dbReference type="PROSITE" id="PS50026">
    <property type="entry name" value="EGF_3"/>
    <property type="match status" value="1"/>
</dbReference>
<dbReference type="PhylomeDB" id="T1IVL4"/>
<evidence type="ECO:0000313" key="30">
    <source>
        <dbReference type="Proteomes" id="UP000014500"/>
    </source>
</evidence>
<name>T1IVL4_STRMM</name>
<evidence type="ECO:0000256" key="19">
    <source>
        <dbReference type="ARBA" id="ARBA00023004"/>
    </source>
</evidence>